<evidence type="ECO:0000256" key="3">
    <source>
        <dbReference type="ARBA" id="ARBA00022777"/>
    </source>
</evidence>
<dbReference type="SUPFAM" id="SSF53067">
    <property type="entry name" value="Actin-like ATPase domain"/>
    <property type="match status" value="2"/>
</dbReference>
<keyword evidence="8" id="KW-1185">Reference proteome</keyword>
<keyword evidence="3" id="KW-0418">Kinase</keyword>
<evidence type="ECO:0000259" key="6">
    <source>
        <dbReference type="Pfam" id="PF02782"/>
    </source>
</evidence>
<dbReference type="InterPro" id="IPR043129">
    <property type="entry name" value="ATPase_NBD"/>
</dbReference>
<dbReference type="GO" id="GO:0005829">
    <property type="term" value="C:cytosol"/>
    <property type="evidence" value="ECO:0007669"/>
    <property type="project" value="TreeGrafter"/>
</dbReference>
<evidence type="ECO:0000313" key="8">
    <source>
        <dbReference type="Proteomes" id="UP000316726"/>
    </source>
</evidence>
<sequence length="479" mass="51168">MASRVEASRGLGSGDPGGRGTSPSGSVGSTARRWSPGTRAGGGSRTAAGRGTYLGLDFGTSGARAIVIDDSEEVLHSEKVDYAASGLDQEEAARSTSVWEGALFSLLGNIPSGLASSLRAICIDGTSSTSFLVDRETWSIESRPLLYNFAAEASVVERVKAIAPEGNITCSPTSTLSKLFTWLYEDSLDVEAGNLLLLHQADWLSSLLLQNPDRRGVSDYNNALKLGYDPQEKDYPQWMKSQAWRSVLPAAVVAPSTPLGVVSDKISDTFRIPRECKVAAGTTDSIAAFLAAGASEPGEAVTSLGSTLAIKVLSTKRVDNLEHGIYSHKLWGDLWLAGGASNTGGAVIRKYFPDDQVEELTKSMDTSAPTGLAYYPLLKAGERFPVSDAKLEPKLNPRPSEDSVFLQGILEGIADIEKRGFELLHKEGCSTLTRVMTCGGGSKNDKWTEMRRQRLKVPVETAAEVEAAFGSARLARRSD</sequence>
<name>A0A5B8MGI6_9CHLO</name>
<organism evidence="7 8">
    <name type="scientific">Chloropicon primus</name>
    <dbReference type="NCBI Taxonomy" id="1764295"/>
    <lineage>
        <taxon>Eukaryota</taxon>
        <taxon>Viridiplantae</taxon>
        <taxon>Chlorophyta</taxon>
        <taxon>Chloropicophyceae</taxon>
        <taxon>Chloropicales</taxon>
        <taxon>Chloropicaceae</taxon>
        <taxon>Chloropicon</taxon>
    </lineage>
</organism>
<feature type="compositionally biased region" description="Low complexity" evidence="4">
    <location>
        <begin position="21"/>
        <end position="30"/>
    </location>
</feature>
<dbReference type="AlphaFoldDB" id="A0A5B8MGI6"/>
<feature type="compositionally biased region" description="Gly residues" evidence="4">
    <location>
        <begin position="11"/>
        <end position="20"/>
    </location>
</feature>
<evidence type="ECO:0000259" key="5">
    <source>
        <dbReference type="Pfam" id="PF00370"/>
    </source>
</evidence>
<dbReference type="GO" id="GO:0019150">
    <property type="term" value="F:D-ribulokinase activity"/>
    <property type="evidence" value="ECO:0007669"/>
    <property type="project" value="TreeGrafter"/>
</dbReference>
<dbReference type="Gene3D" id="3.30.420.40">
    <property type="match status" value="2"/>
</dbReference>
<dbReference type="PANTHER" id="PTHR10196:SF80">
    <property type="entry name" value="D-RIBULOSE KINASE"/>
    <property type="match status" value="1"/>
</dbReference>
<dbReference type="Proteomes" id="UP000316726">
    <property type="component" value="Chromosome 3"/>
</dbReference>
<dbReference type="EMBL" id="CP031036">
    <property type="protein sequence ID" value="QDZ19543.1"/>
    <property type="molecule type" value="Genomic_DNA"/>
</dbReference>
<keyword evidence="2" id="KW-0808">Transferase</keyword>
<proteinExistence type="inferred from homology"/>
<feature type="region of interest" description="Disordered" evidence="4">
    <location>
        <begin position="1"/>
        <end position="46"/>
    </location>
</feature>
<dbReference type="InterPro" id="IPR018484">
    <property type="entry name" value="FGGY_N"/>
</dbReference>
<dbReference type="Pfam" id="PF02782">
    <property type="entry name" value="FGGY_C"/>
    <property type="match status" value="1"/>
</dbReference>
<protein>
    <recommendedName>
        <fullName evidence="9">Carbohydrate kinase</fullName>
    </recommendedName>
</protein>
<dbReference type="CDD" id="cd07783">
    <property type="entry name" value="ASKHA_NBD_FGGY_SePSK_AtXK1-like"/>
    <property type="match status" value="1"/>
</dbReference>
<dbReference type="PANTHER" id="PTHR10196">
    <property type="entry name" value="SUGAR KINASE"/>
    <property type="match status" value="1"/>
</dbReference>
<comment type="similarity">
    <text evidence="1">Belongs to the FGGY kinase family.</text>
</comment>
<gene>
    <name evidence="7" type="ORF">A3770_03p20610</name>
</gene>
<evidence type="ECO:0000256" key="4">
    <source>
        <dbReference type="SAM" id="MobiDB-lite"/>
    </source>
</evidence>
<accession>A0A5B8MGI6</accession>
<evidence type="ECO:0008006" key="9">
    <source>
        <dbReference type="Google" id="ProtNLM"/>
    </source>
</evidence>
<dbReference type="STRING" id="1764295.A0A5B8MGI6"/>
<dbReference type="GO" id="GO:0005997">
    <property type="term" value="P:xylulose metabolic process"/>
    <property type="evidence" value="ECO:0007669"/>
    <property type="project" value="TreeGrafter"/>
</dbReference>
<dbReference type="Pfam" id="PF00370">
    <property type="entry name" value="FGGY_N"/>
    <property type="match status" value="1"/>
</dbReference>
<reference evidence="7 8" key="1">
    <citation type="submission" date="2018-07" db="EMBL/GenBank/DDBJ databases">
        <title>The complete nuclear genome of the prasinophyte Chloropicon primus (CCMP1205).</title>
        <authorList>
            <person name="Pombert J.-F."/>
            <person name="Otis C."/>
            <person name="Turmel M."/>
            <person name="Lemieux C."/>
        </authorList>
    </citation>
    <scope>NUCLEOTIDE SEQUENCE [LARGE SCALE GENOMIC DNA]</scope>
    <source>
        <strain evidence="7 8">CCMP1205</strain>
    </source>
</reference>
<feature type="domain" description="Carbohydrate kinase FGGY N-terminal" evidence="5">
    <location>
        <begin position="53"/>
        <end position="288"/>
    </location>
</feature>
<evidence type="ECO:0000256" key="2">
    <source>
        <dbReference type="ARBA" id="ARBA00022679"/>
    </source>
</evidence>
<feature type="domain" description="Carbohydrate kinase FGGY C-terminal" evidence="6">
    <location>
        <begin position="333"/>
        <end position="475"/>
    </location>
</feature>
<dbReference type="GO" id="GO:0004856">
    <property type="term" value="F:D-xylulokinase activity"/>
    <property type="evidence" value="ECO:0007669"/>
    <property type="project" value="TreeGrafter"/>
</dbReference>
<dbReference type="InterPro" id="IPR018485">
    <property type="entry name" value="FGGY_C"/>
</dbReference>
<evidence type="ECO:0000256" key="1">
    <source>
        <dbReference type="ARBA" id="ARBA00009156"/>
    </source>
</evidence>
<evidence type="ECO:0000313" key="7">
    <source>
        <dbReference type="EMBL" id="QDZ19543.1"/>
    </source>
</evidence>
<dbReference type="OrthoDB" id="10262702at2759"/>